<dbReference type="PANTHER" id="PTHR11475:SF134">
    <property type="entry name" value="LD42267P"/>
    <property type="match status" value="1"/>
</dbReference>
<reference evidence="7 8" key="1">
    <citation type="journal article" date="2016" name="Nat. Commun.">
        <title>Extremotolerant tardigrade genome and improved radiotolerance of human cultured cells by tardigrade-unique protein.</title>
        <authorList>
            <person name="Hashimoto T."/>
            <person name="Horikawa D.D."/>
            <person name="Saito Y."/>
            <person name="Kuwahara H."/>
            <person name="Kozuka-Hata H."/>
            <person name="Shin-I T."/>
            <person name="Minakuchi Y."/>
            <person name="Ohishi K."/>
            <person name="Motoyama A."/>
            <person name="Aizu T."/>
            <person name="Enomoto A."/>
            <person name="Kondo K."/>
            <person name="Tanaka S."/>
            <person name="Hara Y."/>
            <person name="Koshikawa S."/>
            <person name="Sagara H."/>
            <person name="Miura T."/>
            <person name="Yokobori S."/>
            <person name="Miyagawa K."/>
            <person name="Suzuki Y."/>
            <person name="Kubo T."/>
            <person name="Oyama M."/>
            <person name="Kohara Y."/>
            <person name="Fujiyama A."/>
            <person name="Arakawa K."/>
            <person name="Katayama T."/>
            <person name="Toyoda A."/>
            <person name="Kunieda T."/>
        </authorList>
    </citation>
    <scope>NUCLEOTIDE SEQUENCE [LARGE SCALE GENOMIC DNA]</scope>
    <source>
        <strain evidence="7 8">YOKOZUNA-1</strain>
    </source>
</reference>
<dbReference type="Pfam" id="PF03098">
    <property type="entry name" value="An_peroxidase"/>
    <property type="match status" value="2"/>
</dbReference>
<accession>A0A1D1VSI0</accession>
<dbReference type="Gene3D" id="1.10.640.10">
    <property type="entry name" value="Haem peroxidase domain superfamily, animal type"/>
    <property type="match status" value="2"/>
</dbReference>
<feature type="binding site" description="axial binding residue" evidence="5">
    <location>
        <position position="1229"/>
    </location>
    <ligand>
        <name>heme b</name>
        <dbReference type="ChEBI" id="CHEBI:60344"/>
    </ligand>
    <ligandPart>
        <name>Fe</name>
        <dbReference type="ChEBI" id="CHEBI:18248"/>
    </ligandPart>
</feature>
<keyword evidence="5" id="KW-0479">Metal-binding</keyword>
<dbReference type="FunFam" id="1.10.640.10:FF:000006">
    <property type="entry name" value="Double oxidase: two peroxidase domains"/>
    <property type="match status" value="1"/>
</dbReference>
<dbReference type="InterPro" id="IPR037120">
    <property type="entry name" value="Haem_peroxidase_sf_animal"/>
</dbReference>
<dbReference type="OrthoDB" id="823504at2759"/>
<dbReference type="GO" id="GO:0005576">
    <property type="term" value="C:extracellular region"/>
    <property type="evidence" value="ECO:0007669"/>
    <property type="project" value="UniProtKB-SubCell"/>
</dbReference>
<name>A0A1D1VSI0_RAMVA</name>
<proteinExistence type="predicted"/>
<evidence type="ECO:0000313" key="7">
    <source>
        <dbReference type="EMBL" id="GAV03931.1"/>
    </source>
</evidence>
<dbReference type="GO" id="GO:0046872">
    <property type="term" value="F:metal ion binding"/>
    <property type="evidence" value="ECO:0007669"/>
    <property type="project" value="UniProtKB-KW"/>
</dbReference>
<dbReference type="PANTHER" id="PTHR11475">
    <property type="entry name" value="OXIDASE/PEROXIDASE"/>
    <property type="match status" value="1"/>
</dbReference>
<dbReference type="STRING" id="947166.A0A1D1VSI0"/>
<keyword evidence="5" id="KW-0349">Heme</keyword>
<dbReference type="GO" id="GO:0006979">
    <property type="term" value="P:response to oxidative stress"/>
    <property type="evidence" value="ECO:0007669"/>
    <property type="project" value="InterPro"/>
</dbReference>
<evidence type="ECO:0000256" key="2">
    <source>
        <dbReference type="ARBA" id="ARBA00022525"/>
    </source>
</evidence>
<gene>
    <name evidence="7" type="primary">RvY_14293</name>
    <name evidence="7" type="synonym">RvY_14293.1</name>
    <name evidence="7" type="ORF">RvY_14293-1</name>
</gene>
<feature type="signal peptide" evidence="6">
    <location>
        <begin position="1"/>
        <end position="25"/>
    </location>
</feature>
<evidence type="ECO:0000256" key="5">
    <source>
        <dbReference type="PIRSR" id="PIRSR619791-2"/>
    </source>
</evidence>
<keyword evidence="4 6" id="KW-0732">Signal</keyword>
<keyword evidence="3" id="KW-0560">Oxidoreductase</keyword>
<dbReference type="PRINTS" id="PR00457">
    <property type="entry name" value="ANPEROXIDASE"/>
</dbReference>
<dbReference type="PROSITE" id="PS50292">
    <property type="entry name" value="PEROXIDASE_3"/>
    <property type="match status" value="2"/>
</dbReference>
<dbReference type="GO" id="GO:0004601">
    <property type="term" value="F:peroxidase activity"/>
    <property type="evidence" value="ECO:0007669"/>
    <property type="project" value="UniProtKB-KW"/>
</dbReference>
<comment type="caution">
    <text evidence="7">The sequence shown here is derived from an EMBL/GenBank/DDBJ whole genome shotgun (WGS) entry which is preliminary data.</text>
</comment>
<sequence length="1565" mass="175986">MSISFERSFVHLALWISTSFSLSSAQRPTVPSSSSSKAGLFEDSPIIFGDTSRNTSQLLPMFRFPRVPVPEFEQRIIDQALKAAQKSLVHTLNIEDQQFKSAKQLAQPRTAQELISVAFKLQPDAKKISALGYVLEGMTTFLANRSQLTREQLLFGLPSVPVAHPTIVRRCPYRFNRDEVLGLPSTACENVAPFRNITGLCNNAQNAFWGATYSPFTRFLPHHYADAVKEIRKSAANTSLPNPRYVSSSIHWQLPGTHSHVTQMLTTWAQFIDQDLSFIGSYFGTVNQNTPTPDMMPVNCCSVALADRHPECLAIEVDNADIFTGIADLGCMDYVRSAIVPKMGCALGPRDQVNQATHFLDGSTIYGSTDQDVSRLREFDGGRLWTTEFENGKSLLPEQTNSSDCRPAQDKSINCFDSGSVRVNENLPMAVIYTLFAREHNRLAQQLASLNRHWDDEQLYQNARKIVIAEIQHITFNEFLPLVLGREQVERYNVQLVDHGFYRGYSIDSNPGITNEFATASFKFWHTLMDNRTEFIDRRGRASFKPLNTQWYQPYDLYFAGVFDGTIQGLSVQPARPGDQSITSALTAEWLQVVNSTGRGLDLAAITIQQGRDHGLRSYNTWREACGLLKAKNFDDLRDTISTANIDILKAVYGSVDDIDLYTGGLSEVHTSGAVVGPVFRCIIAKQFHNIRRSDRYWYENDMPETGFTKEQLNEIRGTTLARIVCQNSDAILTLHPQVMLQPDELLNAPVSCQSDAMPPINLRYWQDNGPIEISFSKEELTNIVEKARKQMQAAVAEDISRAGRQAAAGLGRARIPFNIPTPSVRQMSIEASVFMQSTKELAKREISNRTIVNMTTTLAKIRRFNGLIKAKLEGPIEGANCTERLAPCDHSTKYRTASGWCNNLKNPDWGSSERIYGRLLDPAYFDLLDEPRNTSVTGSLLPSARQVQIGVVVDTNKLHPRYTHLLMTFGQFLDHDVTLTPIATAANGFNFNCKSCDAETESSPNCRPIRIPDTDTDMSPFVNGTTERRCLAFIRSASGRRAFGAREQINQNTAYIDGSNIYGSNLCRTQRLRSFQNGRMNTTRNPKKGYRELLPQTTVKDDVEFLECKNQVAGNACFLSGDTRENENPALTVQHTIWMRYHNSIAGELQAINPHWDDERLFQETRRIIVAVFQHVVYSEYLPRVLGQAVADRANLRPKKTGYYTDYDETCDATIANEFAAAAFRFGHTLVRGEFGRYNNDLTPAYTPVMHLYENFARSDVLYEEEGLDQLLIGLTLEPMQEADAVFTKALSDFLFFDPGRKGGNFTGQDLIAINIMRGRDHGIPPYNDLREYCNLTRAGTFADLKFYMPEDVVDRMMKVYQSAEDLDIYVSGVAEFSVYGGVVGPTFACLIAEQFYRSRKCDRFWYETGDPAIRFSEDQLASIRKQKLAKVLCENSDTMDNVQRSVFDMPDSFLNPYVKCGQLPDLDLSLWKESSSCNVSGITIQLGRSAKVSPCLSCTCTKEGPFCQSVVIRNCRKLMEQFPLSDLMSDSICRAQCLPIFRIEKKDVSLGSSLLLDQFAPFL</sequence>
<protein>
    <submittedName>
        <fullName evidence="7">Uncharacterized protein</fullName>
    </submittedName>
</protein>
<dbReference type="InterPro" id="IPR010255">
    <property type="entry name" value="Haem_peroxidase_sf"/>
</dbReference>
<dbReference type="Proteomes" id="UP000186922">
    <property type="component" value="Unassembled WGS sequence"/>
</dbReference>
<evidence type="ECO:0000256" key="3">
    <source>
        <dbReference type="ARBA" id="ARBA00022559"/>
    </source>
</evidence>
<keyword evidence="8" id="KW-1185">Reference proteome</keyword>
<dbReference type="CDD" id="cd09823">
    <property type="entry name" value="peroxinectin_like"/>
    <property type="match status" value="2"/>
</dbReference>
<feature type="chain" id="PRO_5008898782" evidence="6">
    <location>
        <begin position="26"/>
        <end position="1565"/>
    </location>
</feature>
<dbReference type="InterPro" id="IPR019791">
    <property type="entry name" value="Haem_peroxidase_animal"/>
</dbReference>
<keyword evidence="5" id="KW-0408">Iron</keyword>
<comment type="subcellular location">
    <subcellularLocation>
        <location evidence="1">Secreted</location>
    </subcellularLocation>
</comment>
<dbReference type="FunFam" id="1.10.640.10:FF:000003">
    <property type="entry name" value="chorion peroxidase"/>
    <property type="match status" value="1"/>
</dbReference>
<evidence type="ECO:0000256" key="6">
    <source>
        <dbReference type="SAM" id="SignalP"/>
    </source>
</evidence>
<evidence type="ECO:0000313" key="8">
    <source>
        <dbReference type="Proteomes" id="UP000186922"/>
    </source>
</evidence>
<keyword evidence="2" id="KW-0964">Secreted</keyword>
<evidence type="ECO:0000256" key="1">
    <source>
        <dbReference type="ARBA" id="ARBA00004613"/>
    </source>
</evidence>
<dbReference type="GO" id="GO:0020037">
    <property type="term" value="F:heme binding"/>
    <property type="evidence" value="ECO:0007669"/>
    <property type="project" value="InterPro"/>
</dbReference>
<organism evidence="7 8">
    <name type="scientific">Ramazzottius varieornatus</name>
    <name type="common">Water bear</name>
    <name type="synonym">Tardigrade</name>
    <dbReference type="NCBI Taxonomy" id="947166"/>
    <lineage>
        <taxon>Eukaryota</taxon>
        <taxon>Metazoa</taxon>
        <taxon>Ecdysozoa</taxon>
        <taxon>Tardigrada</taxon>
        <taxon>Eutardigrada</taxon>
        <taxon>Parachela</taxon>
        <taxon>Hypsibioidea</taxon>
        <taxon>Ramazzottiidae</taxon>
        <taxon>Ramazzottius</taxon>
    </lineage>
</organism>
<evidence type="ECO:0000256" key="4">
    <source>
        <dbReference type="ARBA" id="ARBA00022729"/>
    </source>
</evidence>
<dbReference type="EMBL" id="BDGG01000010">
    <property type="protein sequence ID" value="GAV03931.1"/>
    <property type="molecule type" value="Genomic_DNA"/>
</dbReference>
<dbReference type="SUPFAM" id="SSF48113">
    <property type="entry name" value="Heme-dependent peroxidases"/>
    <property type="match status" value="2"/>
</dbReference>
<keyword evidence="3" id="KW-0575">Peroxidase</keyword>